<gene>
    <name evidence="6" type="ORF">A11A3_01090</name>
</gene>
<evidence type="ECO:0000256" key="5">
    <source>
        <dbReference type="SAM" id="Phobius"/>
    </source>
</evidence>
<dbReference type="InterPro" id="IPR038770">
    <property type="entry name" value="Na+/solute_symporter_sf"/>
</dbReference>
<evidence type="ECO:0000256" key="2">
    <source>
        <dbReference type="ARBA" id="ARBA00022692"/>
    </source>
</evidence>
<keyword evidence="2 5" id="KW-0812">Transmembrane</keyword>
<dbReference type="PATRIC" id="fig|1177179.3.peg.213"/>
<feature type="transmembrane region" description="Helical" evidence="5">
    <location>
        <begin position="222"/>
        <end position="245"/>
    </location>
</feature>
<name>L0WGA8_9GAMM</name>
<dbReference type="PANTHER" id="PTHR10361:SF28">
    <property type="entry name" value="P3 PROTEIN-RELATED"/>
    <property type="match status" value="1"/>
</dbReference>
<feature type="transmembrane region" description="Helical" evidence="5">
    <location>
        <begin position="195"/>
        <end position="216"/>
    </location>
</feature>
<feature type="transmembrane region" description="Helical" evidence="5">
    <location>
        <begin position="12"/>
        <end position="29"/>
    </location>
</feature>
<dbReference type="Pfam" id="PF01758">
    <property type="entry name" value="SBF"/>
    <property type="match status" value="1"/>
</dbReference>
<evidence type="ECO:0000313" key="6">
    <source>
        <dbReference type="EMBL" id="EKF76046.1"/>
    </source>
</evidence>
<dbReference type="InterPro" id="IPR002657">
    <property type="entry name" value="BilAc:Na_symport/Acr3"/>
</dbReference>
<dbReference type="Proteomes" id="UP000010164">
    <property type="component" value="Unassembled WGS sequence"/>
</dbReference>
<sequence length="311" mass="33141">MPDKTDIMLNRLTQLFPLWALLFSALAYWQPALLTDQKGAIVPLLMVIMFGMGMTLTGEDFLRVIKAPKVIGLGVVLQYTLMPLLAFGIGQLLDLPRELLVGLVLVGACPGGTASNVIAFLARADVALSVTVTFASTLIAVLATPLLTWLYLGERIPVPVGGMLLSLAQIVLLPVVGGCLINSVFHRQLTPLRNLFPLVSVAAIVWVIGIIVALNQGRIADAGLLVFVAVVLHNGLGMLGGYTGARLMRLNRQQARTLAIEVGMQNSGLAVALAVKHFSTLAALPGALFSIWHNLSGSMLAALWQRKPSTP</sequence>
<evidence type="ECO:0000256" key="1">
    <source>
        <dbReference type="ARBA" id="ARBA00004141"/>
    </source>
</evidence>
<dbReference type="InterPro" id="IPR004710">
    <property type="entry name" value="Bilac:Na_transpt"/>
</dbReference>
<feature type="transmembrane region" description="Helical" evidence="5">
    <location>
        <begin position="128"/>
        <end position="152"/>
    </location>
</feature>
<dbReference type="AlphaFoldDB" id="L0WGA8"/>
<organism evidence="6 7">
    <name type="scientific">Alcanivorax hongdengensis A-11-3</name>
    <dbReference type="NCBI Taxonomy" id="1177179"/>
    <lineage>
        <taxon>Bacteria</taxon>
        <taxon>Pseudomonadati</taxon>
        <taxon>Pseudomonadota</taxon>
        <taxon>Gammaproteobacteria</taxon>
        <taxon>Oceanospirillales</taxon>
        <taxon>Alcanivoracaceae</taxon>
        <taxon>Alcanivorax</taxon>
    </lineage>
</organism>
<dbReference type="eggNOG" id="COG0385">
    <property type="taxonomic scope" value="Bacteria"/>
</dbReference>
<keyword evidence="3 5" id="KW-1133">Transmembrane helix</keyword>
<keyword evidence="7" id="KW-1185">Reference proteome</keyword>
<comment type="caution">
    <text evidence="6">The sequence shown here is derived from an EMBL/GenBank/DDBJ whole genome shotgun (WGS) entry which is preliminary data.</text>
</comment>
<dbReference type="RefSeq" id="WP_008927409.1">
    <property type="nucleotide sequence ID" value="NZ_AMRJ01000001.1"/>
</dbReference>
<reference evidence="6 7" key="1">
    <citation type="journal article" date="2012" name="J. Bacteriol.">
        <title>Genome Sequence of the Alkane-Degrading Bacterium Alcanivorax hongdengensis Type Strain A-11-3.</title>
        <authorList>
            <person name="Lai Q."/>
            <person name="Shao Z."/>
        </authorList>
    </citation>
    <scope>NUCLEOTIDE SEQUENCE [LARGE SCALE GENOMIC DNA]</scope>
    <source>
        <strain evidence="6 7">A-11-3</strain>
    </source>
</reference>
<proteinExistence type="predicted"/>
<dbReference type="Gene3D" id="1.20.1530.20">
    <property type="match status" value="1"/>
</dbReference>
<evidence type="ECO:0000256" key="3">
    <source>
        <dbReference type="ARBA" id="ARBA00022989"/>
    </source>
</evidence>
<feature type="transmembrane region" description="Helical" evidence="5">
    <location>
        <begin position="70"/>
        <end position="93"/>
    </location>
</feature>
<dbReference type="EMBL" id="AMRJ01000001">
    <property type="protein sequence ID" value="EKF76046.1"/>
    <property type="molecule type" value="Genomic_DNA"/>
</dbReference>
<comment type="subcellular location">
    <subcellularLocation>
        <location evidence="1">Membrane</location>
        <topology evidence="1">Multi-pass membrane protein</topology>
    </subcellularLocation>
</comment>
<evidence type="ECO:0000256" key="4">
    <source>
        <dbReference type="ARBA" id="ARBA00023136"/>
    </source>
</evidence>
<dbReference type="PANTHER" id="PTHR10361">
    <property type="entry name" value="SODIUM-BILE ACID COTRANSPORTER"/>
    <property type="match status" value="1"/>
</dbReference>
<feature type="transmembrane region" description="Helical" evidence="5">
    <location>
        <begin position="164"/>
        <end position="183"/>
    </location>
</feature>
<feature type="transmembrane region" description="Helical" evidence="5">
    <location>
        <begin position="99"/>
        <end position="121"/>
    </location>
</feature>
<dbReference type="GO" id="GO:0016020">
    <property type="term" value="C:membrane"/>
    <property type="evidence" value="ECO:0007669"/>
    <property type="project" value="UniProtKB-SubCell"/>
</dbReference>
<protein>
    <submittedName>
        <fullName evidence="6">Na+ symporter family protein</fullName>
    </submittedName>
</protein>
<evidence type="ECO:0000313" key="7">
    <source>
        <dbReference type="Proteomes" id="UP000010164"/>
    </source>
</evidence>
<keyword evidence="4 5" id="KW-0472">Membrane</keyword>
<accession>L0WGA8</accession>
<feature type="transmembrane region" description="Helical" evidence="5">
    <location>
        <begin position="41"/>
        <end position="58"/>
    </location>
</feature>